<dbReference type="Proteomes" id="UP001200513">
    <property type="component" value="Chromosome"/>
</dbReference>
<accession>A0A9Y1BPG5</accession>
<comment type="function">
    <text evidence="1">Catalyzes the hydroxylation of the N(6)-(4-aminobutyl)-L-lysine intermediate produced by deoxyhypusine synthase/DHPS on a critical lysine of the eukaryotic translation initiation factor 5A/eIF-5A. This is the second step of the post-translational modification of that lysine into an unusual amino acid residue named hypusine. Hypusination is unique to mature eIF-5A factor and is essential for its function.</text>
</comment>
<protein>
    <submittedName>
        <fullName evidence="2">HEAT repeat domain-containing protein</fullName>
    </submittedName>
</protein>
<sequence length="299" mass="34228">MSNNITKLINTLKDKNQILALRLLAIEQLAEKPEIDESIQALIRALSDDEQEIRAYAAEMLGKMGSKKSLFPLIDSLHDLSYEVRVSALRSLALLKDEQCIEYIAKRILDQNDKVRYEAVKALASFDSIQIIKPLFKALSDENDAVKNEAERVLIGLKLSDKISEELVIPFLRHTDPFIRDVATRFITFRLIRSAVPLLVEQTDDKNWEVKLSALQELNKIVAVKTENKEQIIECCLKCLDDNNPKIKMESIDILRELKTEEAINKLIIISTKDPDERVRFEAIDAITEIRRAKRLSTE</sequence>
<dbReference type="InterPro" id="IPR011989">
    <property type="entry name" value="ARM-like"/>
</dbReference>
<dbReference type="GO" id="GO:0016491">
    <property type="term" value="F:oxidoreductase activity"/>
    <property type="evidence" value="ECO:0007669"/>
    <property type="project" value="TreeGrafter"/>
</dbReference>
<dbReference type="InterPro" id="IPR004155">
    <property type="entry name" value="PBS_lyase_HEAT"/>
</dbReference>
<dbReference type="Pfam" id="PF13646">
    <property type="entry name" value="HEAT_2"/>
    <property type="match status" value="2"/>
</dbReference>
<dbReference type="PROSITE" id="PS50077">
    <property type="entry name" value="HEAT_REPEAT"/>
    <property type="match status" value="1"/>
</dbReference>
<dbReference type="InterPro" id="IPR021133">
    <property type="entry name" value="HEAT_type_2"/>
</dbReference>
<evidence type="ECO:0000256" key="1">
    <source>
        <dbReference type="ARBA" id="ARBA00045876"/>
    </source>
</evidence>
<evidence type="ECO:0000313" key="2">
    <source>
        <dbReference type="EMBL" id="UJG42783.1"/>
    </source>
</evidence>
<gene>
    <name evidence="2" type="ORF">K9W46_10410</name>
</gene>
<proteinExistence type="predicted"/>
<dbReference type="SMART" id="SM00567">
    <property type="entry name" value="EZ_HEAT"/>
    <property type="match status" value="4"/>
</dbReference>
<dbReference type="InterPro" id="IPR016024">
    <property type="entry name" value="ARM-type_fold"/>
</dbReference>
<dbReference type="AlphaFoldDB" id="A0A9Y1BPG5"/>
<reference evidence="2" key="1">
    <citation type="journal article" date="2022" name="Nat. Microbiol.">
        <title>Unique mobile elements and scalable gene flow at the prokaryote-eukaryote boundary revealed by circularized Asgard archaea genomes.</title>
        <authorList>
            <person name="Wu F."/>
            <person name="Speth D.R."/>
            <person name="Philosof A."/>
            <person name="Cremiere A."/>
            <person name="Narayanan A."/>
            <person name="Barco R.A."/>
            <person name="Connon S.A."/>
            <person name="Amend J.P."/>
            <person name="Antoshechkin I.A."/>
            <person name="Orphan V.J."/>
        </authorList>
    </citation>
    <scope>NUCLEOTIDE SEQUENCE</scope>
    <source>
        <strain evidence="2">PR6</strain>
    </source>
</reference>
<name>A0A9Y1BPG5_9ARCH</name>
<dbReference type="Gene3D" id="1.25.10.10">
    <property type="entry name" value="Leucine-rich Repeat Variant"/>
    <property type="match status" value="2"/>
</dbReference>
<dbReference type="PANTHER" id="PTHR12697:SF5">
    <property type="entry name" value="DEOXYHYPUSINE HYDROXYLASE"/>
    <property type="match status" value="1"/>
</dbReference>
<dbReference type="SUPFAM" id="SSF48371">
    <property type="entry name" value="ARM repeat"/>
    <property type="match status" value="1"/>
</dbReference>
<dbReference type="EMBL" id="CP084167">
    <property type="protein sequence ID" value="UJG42783.1"/>
    <property type="molecule type" value="Genomic_DNA"/>
</dbReference>
<dbReference type="PANTHER" id="PTHR12697">
    <property type="entry name" value="PBS LYASE HEAT-LIKE PROTEIN"/>
    <property type="match status" value="1"/>
</dbReference>
<organism evidence="2">
    <name type="scientific">Candidatus Heimdallarchaeum endolithica</name>
    <dbReference type="NCBI Taxonomy" id="2876572"/>
    <lineage>
        <taxon>Archaea</taxon>
        <taxon>Promethearchaeati</taxon>
        <taxon>Candidatus Heimdallarchaeota</taxon>
        <taxon>Candidatus Heimdallarchaeia (ex Rinke et al. 2021) (nom. nud.)</taxon>
        <taxon>Candidatus Heimdallarchaeales</taxon>
        <taxon>Candidatus Heimdallarchaeaceae</taxon>
        <taxon>Candidatus Heimdallarchaeum</taxon>
    </lineage>
</organism>